<evidence type="ECO:0000313" key="12">
    <source>
        <dbReference type="Proteomes" id="UP000317940"/>
    </source>
</evidence>
<comment type="subcellular location">
    <subcellularLocation>
        <location evidence="9">Cytoplasm</location>
    </subcellularLocation>
</comment>
<dbReference type="OrthoDB" id="9777067at2"/>
<feature type="binding site" evidence="9">
    <location>
        <position position="203"/>
    </location>
    <ligand>
        <name>D-ribose 5-phosphate</name>
        <dbReference type="ChEBI" id="CHEBI:78346"/>
    </ligand>
</feature>
<dbReference type="InterPro" id="IPR029099">
    <property type="entry name" value="Pribosyltran_N"/>
</dbReference>
<dbReference type="InterPro" id="IPR037515">
    <property type="entry name" value="Rib-P_diPkinase_bac"/>
</dbReference>
<dbReference type="SUPFAM" id="SSF53271">
    <property type="entry name" value="PRTase-like"/>
    <property type="match status" value="1"/>
</dbReference>
<comment type="caution">
    <text evidence="11">The sequence shown here is derived from an EMBL/GenBank/DDBJ whole genome shotgun (WGS) entry which is preliminary data.</text>
</comment>
<dbReference type="InterPro" id="IPR029057">
    <property type="entry name" value="PRTase-like"/>
</dbReference>
<comment type="similarity">
    <text evidence="9">Belongs to the ribose-phosphate pyrophosphokinase family. Class I subfamily.</text>
</comment>
<dbReference type="GO" id="GO:0005524">
    <property type="term" value="F:ATP binding"/>
    <property type="evidence" value="ECO:0007669"/>
    <property type="project" value="UniProtKB-KW"/>
</dbReference>
<dbReference type="EC" id="2.7.6.1" evidence="9"/>
<feature type="domain" description="Ribose-phosphate pyrophosphokinase N-terminal" evidence="10">
    <location>
        <begin position="12"/>
        <end position="128"/>
    </location>
</feature>
<evidence type="ECO:0000256" key="1">
    <source>
        <dbReference type="ARBA" id="ARBA00022679"/>
    </source>
</evidence>
<dbReference type="InterPro" id="IPR000842">
    <property type="entry name" value="PRib_PP_synth_CS"/>
</dbReference>
<keyword evidence="4 9" id="KW-0547">Nucleotide-binding</keyword>
<dbReference type="GO" id="GO:0016301">
    <property type="term" value="F:kinase activity"/>
    <property type="evidence" value="ECO:0007669"/>
    <property type="project" value="UniProtKB-KW"/>
</dbReference>
<dbReference type="EMBL" id="VIWT01000001">
    <property type="protein sequence ID" value="TWF98241.1"/>
    <property type="molecule type" value="Genomic_DNA"/>
</dbReference>
<protein>
    <recommendedName>
        <fullName evidence="9">Ribose-phosphate pyrophosphokinase</fullName>
        <shortName evidence="9">RPPK</shortName>
        <ecNumber evidence="9">2.7.6.1</ecNumber>
    </recommendedName>
    <alternativeName>
        <fullName evidence="9">5-phospho-D-ribosyl alpha-1-diphosphate synthase</fullName>
    </alternativeName>
    <alternativeName>
        <fullName evidence="9">Phosphoribosyl diphosphate synthase</fullName>
    </alternativeName>
    <alternativeName>
        <fullName evidence="9">Phosphoribosyl pyrophosphate synthase</fullName>
        <shortName evidence="9">P-Rib-PP synthase</shortName>
        <shortName evidence="9">PRPP synthase</shortName>
        <shortName evidence="9">PRPPase</shortName>
    </alternativeName>
</protein>
<dbReference type="Pfam" id="PF13793">
    <property type="entry name" value="Pribosyltran_N"/>
    <property type="match status" value="1"/>
</dbReference>
<dbReference type="GO" id="GO:0000287">
    <property type="term" value="F:magnesium ion binding"/>
    <property type="evidence" value="ECO:0007669"/>
    <property type="project" value="UniProtKB-UniRule"/>
</dbReference>
<feature type="binding site" evidence="9">
    <location>
        <position position="178"/>
    </location>
    <ligand>
        <name>Mg(2+)</name>
        <dbReference type="ChEBI" id="CHEBI:18420"/>
    </ligand>
</feature>
<dbReference type="SMART" id="SM01400">
    <property type="entry name" value="Pribosyltran_N"/>
    <property type="match status" value="1"/>
</dbReference>
<dbReference type="GO" id="GO:0004749">
    <property type="term" value="F:ribose phosphate diphosphokinase activity"/>
    <property type="evidence" value="ECO:0007669"/>
    <property type="project" value="UniProtKB-UniRule"/>
</dbReference>
<dbReference type="Proteomes" id="UP000317940">
    <property type="component" value="Unassembled WGS sequence"/>
</dbReference>
<dbReference type="FunFam" id="3.40.50.2020:FF:000007">
    <property type="entry name" value="Ribose-phosphate pyrophosphokinase"/>
    <property type="match status" value="1"/>
</dbReference>
<comment type="cofactor">
    <cofactor evidence="9">
        <name>Mg(2+)</name>
        <dbReference type="ChEBI" id="CHEBI:18420"/>
    </cofactor>
    <text evidence="9">Binds 2 Mg(2+) ions per subunit.</text>
</comment>
<evidence type="ECO:0000256" key="4">
    <source>
        <dbReference type="ARBA" id="ARBA00022741"/>
    </source>
</evidence>
<evidence type="ECO:0000259" key="10">
    <source>
        <dbReference type="Pfam" id="PF13793"/>
    </source>
</evidence>
<evidence type="ECO:0000256" key="6">
    <source>
        <dbReference type="ARBA" id="ARBA00022840"/>
    </source>
</evidence>
<feature type="active site" evidence="9">
    <location>
        <position position="201"/>
    </location>
</feature>
<dbReference type="PROSITE" id="PS00114">
    <property type="entry name" value="PRPP_SYNTHASE"/>
    <property type="match status" value="1"/>
</dbReference>
<dbReference type="InterPro" id="IPR000836">
    <property type="entry name" value="PRTase_dom"/>
</dbReference>
<dbReference type="GO" id="GO:0002189">
    <property type="term" value="C:ribose phosphate diphosphokinase complex"/>
    <property type="evidence" value="ECO:0007669"/>
    <property type="project" value="TreeGrafter"/>
</dbReference>
<comment type="pathway">
    <text evidence="9">Metabolic intermediate biosynthesis; 5-phospho-alpha-D-ribose 1-diphosphate biosynthesis; 5-phospho-alpha-D-ribose 1-diphosphate from D-ribose 5-phosphate (route I): step 1/1.</text>
</comment>
<evidence type="ECO:0000256" key="8">
    <source>
        <dbReference type="ARBA" id="ARBA00049535"/>
    </source>
</evidence>
<reference evidence="11 12" key="1">
    <citation type="submission" date="2019-06" db="EMBL/GenBank/DDBJ databases">
        <title>Sequencing the genomes of 1000 actinobacteria strains.</title>
        <authorList>
            <person name="Klenk H.-P."/>
        </authorList>
    </citation>
    <scope>NUCLEOTIDE SEQUENCE [LARGE SCALE GENOMIC DNA]</scope>
    <source>
        <strain evidence="11 12">DSM 44826</strain>
    </source>
</reference>
<evidence type="ECO:0000256" key="2">
    <source>
        <dbReference type="ARBA" id="ARBA00022723"/>
    </source>
</evidence>
<dbReference type="InterPro" id="IPR005946">
    <property type="entry name" value="Rib-P_diPkinase"/>
</dbReference>
<keyword evidence="7 9" id="KW-0460">Magnesium</keyword>
<keyword evidence="5 9" id="KW-0418">Kinase</keyword>
<dbReference type="NCBIfam" id="TIGR01251">
    <property type="entry name" value="ribP_PPkin"/>
    <property type="match status" value="1"/>
</dbReference>
<feature type="binding site" evidence="9">
    <location>
        <begin position="104"/>
        <end position="105"/>
    </location>
    <ligand>
        <name>ATP</name>
        <dbReference type="ChEBI" id="CHEBI:30616"/>
    </ligand>
</feature>
<keyword evidence="9" id="KW-0963">Cytoplasm</keyword>
<keyword evidence="1 9" id="KW-0808">Transferase</keyword>
<organism evidence="11 12">
    <name type="scientific">Kitasatospora viridis</name>
    <dbReference type="NCBI Taxonomy" id="281105"/>
    <lineage>
        <taxon>Bacteria</taxon>
        <taxon>Bacillati</taxon>
        <taxon>Actinomycetota</taxon>
        <taxon>Actinomycetes</taxon>
        <taxon>Kitasatosporales</taxon>
        <taxon>Streptomycetaceae</taxon>
        <taxon>Kitasatospora</taxon>
    </lineage>
</organism>
<keyword evidence="2 9" id="KW-0479">Metal-binding</keyword>
<dbReference type="GO" id="GO:0006164">
    <property type="term" value="P:purine nucleotide biosynthetic process"/>
    <property type="evidence" value="ECO:0007669"/>
    <property type="project" value="TreeGrafter"/>
</dbReference>
<dbReference type="GO" id="GO:0006015">
    <property type="term" value="P:5-phosphoribose 1-diphosphate biosynthetic process"/>
    <property type="evidence" value="ECO:0007669"/>
    <property type="project" value="UniProtKB-UniRule"/>
</dbReference>
<comment type="subunit">
    <text evidence="9">Homohexamer.</text>
</comment>
<dbReference type="PANTHER" id="PTHR10210">
    <property type="entry name" value="RIBOSE-PHOSPHATE DIPHOSPHOKINASE FAMILY MEMBER"/>
    <property type="match status" value="1"/>
</dbReference>
<evidence type="ECO:0000313" key="11">
    <source>
        <dbReference type="EMBL" id="TWF98241.1"/>
    </source>
</evidence>
<dbReference type="CDD" id="cd06223">
    <property type="entry name" value="PRTases_typeI"/>
    <property type="match status" value="1"/>
</dbReference>
<feature type="binding site" evidence="9">
    <location>
        <position position="138"/>
    </location>
    <ligand>
        <name>Mg(2+)</name>
        <dbReference type="ChEBI" id="CHEBI:18420"/>
    </ligand>
</feature>
<keyword evidence="12" id="KW-1185">Reference proteome</keyword>
<keyword evidence="6 9" id="KW-0067">ATP-binding</keyword>
<evidence type="ECO:0000256" key="5">
    <source>
        <dbReference type="ARBA" id="ARBA00022777"/>
    </source>
</evidence>
<sequence>MSGITTSGEKKLKLFSGRAHPELAREVAEALGTELVPTKALDFANGEIYVRFLDSARGADCFVMQSHTAPINQWIMEQLIMIDALKRASARSITAILPFYGYARQDKKHLGREPISARLVADLLSAAGADRLMAVDLHTAQIQGFFSGPVDHLFALPMLADYVGERVPRDKLTIVSPDAGRVKVADQWCDRLDAPLAIIHKRRDITQANTILSAEVVGDVKDRVCVLVDDMIDTAGTICAAADALFDNGAADVIVAATHGVLSGPAPDRLKNSRVSEFVFTNTLPCPAELGLEKVTTLSIAPSIAAAIREVFEEGSVTSLFEGVH</sequence>
<comment type="function">
    <text evidence="9">Involved in the biosynthesis of the central metabolite phospho-alpha-D-ribosyl-1-pyrophosphate (PRPP) via the transfer of pyrophosphoryl group from ATP to 1-hydroxyl of ribose-5-phosphate (Rib-5-P).</text>
</comment>
<keyword evidence="3 9" id="KW-0545">Nucleotide biosynthesis</keyword>
<dbReference type="Gene3D" id="3.40.50.2020">
    <property type="match status" value="2"/>
</dbReference>
<dbReference type="Pfam" id="PF14572">
    <property type="entry name" value="Pribosyl_synth"/>
    <property type="match status" value="1"/>
</dbReference>
<feature type="binding site" evidence="9">
    <location>
        <begin position="233"/>
        <end position="237"/>
    </location>
    <ligand>
        <name>D-ribose 5-phosphate</name>
        <dbReference type="ChEBI" id="CHEBI:78346"/>
    </ligand>
</feature>
<gene>
    <name evidence="9" type="primary">prs</name>
    <name evidence="11" type="ORF">FHX73_112045</name>
</gene>
<comment type="catalytic activity">
    <reaction evidence="8 9">
        <text>D-ribose 5-phosphate + ATP = 5-phospho-alpha-D-ribose 1-diphosphate + AMP + H(+)</text>
        <dbReference type="Rhea" id="RHEA:15609"/>
        <dbReference type="ChEBI" id="CHEBI:15378"/>
        <dbReference type="ChEBI" id="CHEBI:30616"/>
        <dbReference type="ChEBI" id="CHEBI:58017"/>
        <dbReference type="ChEBI" id="CHEBI:78346"/>
        <dbReference type="ChEBI" id="CHEBI:456215"/>
        <dbReference type="EC" id="2.7.6.1"/>
    </reaction>
</comment>
<accession>A0A561UFU4</accession>
<evidence type="ECO:0000256" key="9">
    <source>
        <dbReference type="HAMAP-Rule" id="MF_00583"/>
    </source>
</evidence>
<dbReference type="NCBIfam" id="NF002844">
    <property type="entry name" value="PRK03092.1"/>
    <property type="match status" value="1"/>
</dbReference>
<dbReference type="HAMAP" id="MF_00583_B">
    <property type="entry name" value="RibP_PPkinase_B"/>
    <property type="match status" value="1"/>
</dbReference>
<dbReference type="GO" id="GO:0005737">
    <property type="term" value="C:cytoplasm"/>
    <property type="evidence" value="ECO:0007669"/>
    <property type="project" value="UniProtKB-SubCell"/>
</dbReference>
<feature type="binding site" evidence="9">
    <location>
        <begin position="45"/>
        <end position="47"/>
    </location>
    <ligand>
        <name>ATP</name>
        <dbReference type="ChEBI" id="CHEBI:30616"/>
    </ligand>
</feature>
<dbReference type="PANTHER" id="PTHR10210:SF41">
    <property type="entry name" value="RIBOSE-PHOSPHATE PYROPHOSPHOKINASE 1, CHLOROPLASTIC"/>
    <property type="match status" value="1"/>
</dbReference>
<dbReference type="UniPathway" id="UPA00087">
    <property type="reaction ID" value="UER00172"/>
</dbReference>
<dbReference type="AlphaFoldDB" id="A0A561UFU4"/>
<dbReference type="RefSeq" id="WP_145904705.1">
    <property type="nucleotide sequence ID" value="NZ_BAAAMZ010000031.1"/>
</dbReference>
<dbReference type="GO" id="GO:0009156">
    <property type="term" value="P:ribonucleoside monophosphate biosynthetic process"/>
    <property type="evidence" value="ECO:0007669"/>
    <property type="project" value="InterPro"/>
</dbReference>
<evidence type="ECO:0000256" key="7">
    <source>
        <dbReference type="ARBA" id="ARBA00022842"/>
    </source>
</evidence>
<feature type="binding site" evidence="9">
    <location>
        <position position="229"/>
    </location>
    <ligand>
        <name>D-ribose 5-phosphate</name>
        <dbReference type="ChEBI" id="CHEBI:78346"/>
    </ligand>
</feature>
<evidence type="ECO:0000256" key="3">
    <source>
        <dbReference type="ARBA" id="ARBA00022727"/>
    </source>
</evidence>
<name>A0A561UFU4_9ACTN</name>
<dbReference type="NCBIfam" id="NF002320">
    <property type="entry name" value="PRK01259.1"/>
    <property type="match status" value="1"/>
</dbReference>
<proteinExistence type="inferred from homology"/>